<name>A0A2U2N3S0_9GAMM</name>
<gene>
    <name evidence="1" type="ORF">DEM34_06580</name>
</gene>
<organism evidence="1 2">
    <name type="scientific">Sediminicurvatus halobius</name>
    <dbReference type="NCBI Taxonomy" id="2182432"/>
    <lineage>
        <taxon>Bacteria</taxon>
        <taxon>Pseudomonadati</taxon>
        <taxon>Pseudomonadota</taxon>
        <taxon>Gammaproteobacteria</taxon>
        <taxon>Chromatiales</taxon>
        <taxon>Ectothiorhodospiraceae</taxon>
        <taxon>Sediminicurvatus</taxon>
    </lineage>
</organism>
<dbReference type="OrthoDB" id="9815788at2"/>
<keyword evidence="2" id="KW-1185">Reference proteome</keyword>
<dbReference type="Gene3D" id="3.30.450.150">
    <property type="entry name" value="Haem-degrading domain"/>
    <property type="match status" value="1"/>
</dbReference>
<protein>
    <submittedName>
        <fullName evidence="1">GlcG protein</fullName>
    </submittedName>
</protein>
<dbReference type="InterPro" id="IPR052517">
    <property type="entry name" value="GlcG_carb_metab_protein"/>
</dbReference>
<comment type="caution">
    <text evidence="1">The sequence shown here is derived from an EMBL/GenBank/DDBJ whole genome shotgun (WGS) entry which is preliminary data.</text>
</comment>
<dbReference type="InterPro" id="IPR005624">
    <property type="entry name" value="PduO/GlcC-like"/>
</dbReference>
<dbReference type="InterPro" id="IPR038084">
    <property type="entry name" value="PduO/GlcC-like_sf"/>
</dbReference>
<dbReference type="Proteomes" id="UP000245474">
    <property type="component" value="Unassembled WGS sequence"/>
</dbReference>
<dbReference type="PANTHER" id="PTHR34309">
    <property type="entry name" value="SLR1406 PROTEIN"/>
    <property type="match status" value="1"/>
</dbReference>
<dbReference type="EMBL" id="QFFI01000008">
    <property type="protein sequence ID" value="PWG63865.1"/>
    <property type="molecule type" value="Genomic_DNA"/>
</dbReference>
<evidence type="ECO:0000313" key="1">
    <source>
        <dbReference type="EMBL" id="PWG63865.1"/>
    </source>
</evidence>
<dbReference type="Pfam" id="PF03928">
    <property type="entry name" value="HbpS-like"/>
    <property type="match status" value="1"/>
</dbReference>
<accession>A0A2U2N3S0</accession>
<evidence type="ECO:0000313" key="2">
    <source>
        <dbReference type="Proteomes" id="UP000245474"/>
    </source>
</evidence>
<dbReference type="RefSeq" id="WP_109677485.1">
    <property type="nucleotide sequence ID" value="NZ_CP086615.1"/>
</dbReference>
<dbReference type="PANTHER" id="PTHR34309:SF10">
    <property type="entry name" value="SLR1406 PROTEIN"/>
    <property type="match status" value="1"/>
</dbReference>
<sequence length="154" mass="15579">MPSDVFSLTTTLPLAKAKAIIEGAKARGREKGYMPLTVVVLDAGGHIVAMEREDGAGILRMEVAQGKAWGALGLGIGSRTIGARNQGREAFQAALAAASDGRFVPVPGGVLVLDDRNHSVGAVGVTGDTSDADEECALAGIEAAGLKPGIDAAE</sequence>
<dbReference type="AlphaFoldDB" id="A0A2U2N3S0"/>
<proteinExistence type="predicted"/>
<reference evidence="1 2" key="1">
    <citation type="submission" date="2018-05" db="EMBL/GenBank/DDBJ databases">
        <title>Spiribacter halobius sp. nov., a moderately halophilic bacterium isolated from marine solar saltern.</title>
        <authorList>
            <person name="Zheng W.-S."/>
            <person name="Lu D.-C."/>
            <person name="Du Z.-J."/>
        </authorList>
    </citation>
    <scope>NUCLEOTIDE SEQUENCE [LARGE SCALE GENOMIC DNA]</scope>
    <source>
        <strain evidence="1 2">E85</strain>
    </source>
</reference>
<dbReference type="SUPFAM" id="SSF143744">
    <property type="entry name" value="GlcG-like"/>
    <property type="match status" value="1"/>
</dbReference>